<organism evidence="3 4">
    <name type="scientific">Hymenolepis diminuta</name>
    <name type="common">Rat tapeworm</name>
    <dbReference type="NCBI Taxonomy" id="6216"/>
    <lineage>
        <taxon>Eukaryota</taxon>
        <taxon>Metazoa</taxon>
        <taxon>Spiralia</taxon>
        <taxon>Lophotrochozoa</taxon>
        <taxon>Platyhelminthes</taxon>
        <taxon>Cestoda</taxon>
        <taxon>Eucestoda</taxon>
        <taxon>Cyclophyllidea</taxon>
        <taxon>Hymenolepididae</taxon>
        <taxon>Hymenolepis</taxon>
    </lineage>
</organism>
<evidence type="ECO:0000259" key="2">
    <source>
        <dbReference type="PROSITE" id="PS50010"/>
    </source>
</evidence>
<accession>A0A564YT86</accession>
<dbReference type="Proteomes" id="UP000321570">
    <property type="component" value="Unassembled WGS sequence"/>
</dbReference>
<proteinExistence type="predicted"/>
<evidence type="ECO:0000313" key="4">
    <source>
        <dbReference type="Proteomes" id="UP000321570"/>
    </source>
</evidence>
<dbReference type="Gene3D" id="1.20.900.10">
    <property type="entry name" value="Dbl homology (DH) domain"/>
    <property type="match status" value="1"/>
</dbReference>
<dbReference type="AlphaFoldDB" id="A0A564YT86"/>
<feature type="non-terminal residue" evidence="3">
    <location>
        <position position="97"/>
    </location>
</feature>
<gene>
    <name evidence="3" type="ORF">WMSIL1_LOCUS8894</name>
</gene>
<dbReference type="Pfam" id="PF00621">
    <property type="entry name" value="RhoGEF"/>
    <property type="match status" value="1"/>
</dbReference>
<keyword evidence="4" id="KW-1185">Reference proteome</keyword>
<dbReference type="InterPro" id="IPR000219">
    <property type="entry name" value="DH_dom"/>
</dbReference>
<dbReference type="PROSITE" id="PS50010">
    <property type="entry name" value="DH_2"/>
    <property type="match status" value="1"/>
</dbReference>
<feature type="domain" description="DH" evidence="2">
    <location>
        <begin position="42"/>
        <end position="97"/>
    </location>
</feature>
<sequence length="97" mass="11102">MFTQQLKFSEHPLDQLRLSSGRSYPRSRTPDSSKGSRVALKKVAWVIGELLDTEIAYLDSLRDIKEGYYQPLLALNKFDTSTLDTIFSNVVQIHAFH</sequence>
<dbReference type="EMBL" id="CABIJS010000333">
    <property type="protein sequence ID" value="VUZ49908.1"/>
    <property type="molecule type" value="Genomic_DNA"/>
</dbReference>
<dbReference type="InterPro" id="IPR035899">
    <property type="entry name" value="DBL_dom_sf"/>
</dbReference>
<reference evidence="3 4" key="1">
    <citation type="submission" date="2019-07" db="EMBL/GenBank/DDBJ databases">
        <authorList>
            <person name="Jastrzebski P J."/>
            <person name="Paukszto L."/>
            <person name="Jastrzebski P J."/>
        </authorList>
    </citation>
    <scope>NUCLEOTIDE SEQUENCE [LARGE SCALE GENOMIC DNA]</scope>
    <source>
        <strain evidence="3 4">WMS-il1</strain>
    </source>
</reference>
<evidence type="ECO:0000256" key="1">
    <source>
        <dbReference type="SAM" id="MobiDB-lite"/>
    </source>
</evidence>
<name>A0A564YT86_HYMDI</name>
<evidence type="ECO:0000313" key="3">
    <source>
        <dbReference type="EMBL" id="VUZ49908.1"/>
    </source>
</evidence>
<protein>
    <recommendedName>
        <fullName evidence="2">DH domain-containing protein</fullName>
    </recommendedName>
</protein>
<feature type="region of interest" description="Disordered" evidence="1">
    <location>
        <begin position="1"/>
        <end position="35"/>
    </location>
</feature>
<dbReference type="GO" id="GO:0005085">
    <property type="term" value="F:guanyl-nucleotide exchange factor activity"/>
    <property type="evidence" value="ECO:0007669"/>
    <property type="project" value="InterPro"/>
</dbReference>
<dbReference type="SUPFAM" id="SSF48065">
    <property type="entry name" value="DBL homology domain (DH-domain)"/>
    <property type="match status" value="1"/>
</dbReference>